<organism evidence="2 4">
    <name type="scientific">Adineta steineri</name>
    <dbReference type="NCBI Taxonomy" id="433720"/>
    <lineage>
        <taxon>Eukaryota</taxon>
        <taxon>Metazoa</taxon>
        <taxon>Spiralia</taxon>
        <taxon>Gnathifera</taxon>
        <taxon>Rotifera</taxon>
        <taxon>Eurotatoria</taxon>
        <taxon>Bdelloidea</taxon>
        <taxon>Adinetida</taxon>
        <taxon>Adinetidae</taxon>
        <taxon>Adineta</taxon>
    </lineage>
</organism>
<feature type="chain" id="PRO_5035601481" evidence="1">
    <location>
        <begin position="25"/>
        <end position="93"/>
    </location>
</feature>
<dbReference type="EMBL" id="CAJNOE010000238">
    <property type="protein sequence ID" value="CAF1078551.1"/>
    <property type="molecule type" value="Genomic_DNA"/>
</dbReference>
<evidence type="ECO:0000313" key="3">
    <source>
        <dbReference type="EMBL" id="CAF3593185.1"/>
    </source>
</evidence>
<protein>
    <submittedName>
        <fullName evidence="2">Uncharacterized protein</fullName>
    </submittedName>
</protein>
<dbReference type="Proteomes" id="UP000663860">
    <property type="component" value="Unassembled WGS sequence"/>
</dbReference>
<name>A0A814MFL4_9BILA</name>
<gene>
    <name evidence="2" type="ORF">IZO911_LOCUS21825</name>
    <name evidence="3" type="ORF">KXQ929_LOCUS4734</name>
</gene>
<sequence length="93" mass="11053">MASVMGNTLFILLLIFTITNSIYSYRLTEEEDAEHQLINNDEFNRRSVLWPKICFPSLRKKDAQQNMNDQNQQYGYSKHLAVRMARKCYPFDK</sequence>
<feature type="signal peptide" evidence="1">
    <location>
        <begin position="1"/>
        <end position="24"/>
    </location>
</feature>
<evidence type="ECO:0000313" key="2">
    <source>
        <dbReference type="EMBL" id="CAF1078551.1"/>
    </source>
</evidence>
<evidence type="ECO:0000313" key="4">
    <source>
        <dbReference type="Proteomes" id="UP000663860"/>
    </source>
</evidence>
<reference evidence="2" key="1">
    <citation type="submission" date="2021-02" db="EMBL/GenBank/DDBJ databases">
        <authorList>
            <person name="Nowell W R."/>
        </authorList>
    </citation>
    <scope>NUCLEOTIDE SEQUENCE</scope>
</reference>
<accession>A0A814MFL4</accession>
<evidence type="ECO:0000256" key="1">
    <source>
        <dbReference type="SAM" id="SignalP"/>
    </source>
</evidence>
<dbReference type="AlphaFoldDB" id="A0A814MFL4"/>
<keyword evidence="1" id="KW-0732">Signal</keyword>
<proteinExistence type="predicted"/>
<comment type="caution">
    <text evidence="2">The sequence shown here is derived from an EMBL/GenBank/DDBJ whole genome shotgun (WGS) entry which is preliminary data.</text>
</comment>
<dbReference type="Proteomes" id="UP000663868">
    <property type="component" value="Unassembled WGS sequence"/>
</dbReference>
<dbReference type="EMBL" id="CAJOBB010000166">
    <property type="protein sequence ID" value="CAF3593185.1"/>
    <property type="molecule type" value="Genomic_DNA"/>
</dbReference>